<gene>
    <name evidence="5" type="ORF">Poli38472_007274</name>
</gene>
<evidence type="ECO:0000256" key="2">
    <source>
        <dbReference type="ARBA" id="ARBA00022857"/>
    </source>
</evidence>
<dbReference type="Gene3D" id="3.20.20.100">
    <property type="entry name" value="NADP-dependent oxidoreductase domain"/>
    <property type="match status" value="1"/>
</dbReference>
<evidence type="ECO:0000259" key="4">
    <source>
        <dbReference type="Pfam" id="PF00248"/>
    </source>
</evidence>
<evidence type="ECO:0000256" key="3">
    <source>
        <dbReference type="ARBA" id="ARBA00023002"/>
    </source>
</evidence>
<dbReference type="Proteomes" id="UP000794436">
    <property type="component" value="Unassembled WGS sequence"/>
</dbReference>
<dbReference type="InterPro" id="IPR036812">
    <property type="entry name" value="NAD(P)_OxRdtase_dom_sf"/>
</dbReference>
<dbReference type="SUPFAM" id="SSF51430">
    <property type="entry name" value="NAD(P)-linked oxidoreductase"/>
    <property type="match status" value="1"/>
</dbReference>
<dbReference type="InterPro" id="IPR005399">
    <property type="entry name" value="K_chnl_volt-dep_bsu_KCNAB-rel"/>
</dbReference>
<dbReference type="OrthoDB" id="2310150at2759"/>
<evidence type="ECO:0000313" key="6">
    <source>
        <dbReference type="Proteomes" id="UP000794436"/>
    </source>
</evidence>
<comment type="similarity">
    <text evidence="1">Belongs to the shaker potassium channel beta subunit family.</text>
</comment>
<keyword evidence="3" id="KW-0560">Oxidoreductase</keyword>
<organism evidence="5 6">
    <name type="scientific">Pythium oligandrum</name>
    <name type="common">Mycoparasitic fungus</name>
    <dbReference type="NCBI Taxonomy" id="41045"/>
    <lineage>
        <taxon>Eukaryota</taxon>
        <taxon>Sar</taxon>
        <taxon>Stramenopiles</taxon>
        <taxon>Oomycota</taxon>
        <taxon>Peronosporomycetes</taxon>
        <taxon>Pythiales</taxon>
        <taxon>Pythiaceae</taxon>
        <taxon>Pythium</taxon>
    </lineage>
</organism>
<dbReference type="InterPro" id="IPR023210">
    <property type="entry name" value="NADP_OxRdtase_dom"/>
</dbReference>
<dbReference type="AlphaFoldDB" id="A0A8K1FFM0"/>
<feature type="domain" description="NADP-dependent oxidoreductase" evidence="4">
    <location>
        <begin position="26"/>
        <end position="330"/>
    </location>
</feature>
<dbReference type="GO" id="GO:0016491">
    <property type="term" value="F:oxidoreductase activity"/>
    <property type="evidence" value="ECO:0007669"/>
    <property type="project" value="UniProtKB-KW"/>
</dbReference>
<sequence length="353" mass="39560">MSTTPVNNMKYRFLGNTGLLVSRFSYGCFMLMERALSFEQAYAVMERAYQHGVNFFDNADMYAGGHSEEILGQVVKAGIERGLWTRDDLVINTKIFFGTNPMDPKALNKQGLSRKHVVEGTKAALKRLQLEYVDVLMCHRPDPATPLEEVVRAMNFVIEQGWSFYWGTSEWSAHDISEACAIADRLGLIRPIADQCQYNIFNRSRVDAEFHDVYKKYGYGLTTYSPLFGGILTGKYSNGIQPGTRLATEFMKRFGDLLTPKLGQLAKLEEVAKEVGCSLAQLALAWVAANTNVSTVLFSATSADQVDENLKAVDFLDKLTPEIKAKIEEIVPFEVQLLPQFGPMESGRLQYKA</sequence>
<keyword evidence="2" id="KW-0521">NADP</keyword>
<dbReference type="PANTHER" id="PTHR43150:SF2">
    <property type="entry name" value="HYPERKINETIC, ISOFORM M"/>
    <property type="match status" value="1"/>
</dbReference>
<protein>
    <recommendedName>
        <fullName evidence="4">NADP-dependent oxidoreductase domain-containing protein</fullName>
    </recommendedName>
</protein>
<evidence type="ECO:0000256" key="1">
    <source>
        <dbReference type="ARBA" id="ARBA00006515"/>
    </source>
</evidence>
<proteinExistence type="inferred from homology"/>
<dbReference type="EMBL" id="SPLM01000110">
    <property type="protein sequence ID" value="TMW59129.1"/>
    <property type="molecule type" value="Genomic_DNA"/>
</dbReference>
<evidence type="ECO:0000313" key="5">
    <source>
        <dbReference type="EMBL" id="TMW59129.1"/>
    </source>
</evidence>
<name>A0A8K1FFM0_PYTOL</name>
<dbReference type="Pfam" id="PF00248">
    <property type="entry name" value="Aldo_ket_red"/>
    <property type="match status" value="1"/>
</dbReference>
<dbReference type="PRINTS" id="PR01577">
    <property type="entry name" value="KCNABCHANNEL"/>
</dbReference>
<comment type="caution">
    <text evidence="5">The sequence shown here is derived from an EMBL/GenBank/DDBJ whole genome shotgun (WGS) entry which is preliminary data.</text>
</comment>
<dbReference type="PANTHER" id="PTHR43150">
    <property type="entry name" value="HYPERKINETIC, ISOFORM M"/>
    <property type="match status" value="1"/>
</dbReference>
<keyword evidence="6" id="KW-1185">Reference proteome</keyword>
<accession>A0A8K1FFM0</accession>
<reference evidence="5" key="1">
    <citation type="submission" date="2019-03" db="EMBL/GenBank/DDBJ databases">
        <title>Long read genome sequence of the mycoparasitic Pythium oligandrum ATCC 38472 isolated from sugarbeet rhizosphere.</title>
        <authorList>
            <person name="Gaulin E."/>
        </authorList>
    </citation>
    <scope>NUCLEOTIDE SEQUENCE</scope>
    <source>
        <strain evidence="5">ATCC 38472_TT</strain>
    </source>
</reference>